<dbReference type="InterPro" id="IPR036186">
    <property type="entry name" value="Serpin_sf"/>
</dbReference>
<gene>
    <name evidence="5" type="primary">SERPINA4</name>
</gene>
<keyword evidence="3" id="KW-0732">Signal</keyword>
<dbReference type="InterPro" id="IPR023795">
    <property type="entry name" value="Serpin_CS"/>
</dbReference>
<dbReference type="Ensembl" id="ENSUMAT00000006386.1">
    <property type="protein sequence ID" value="ENSUMAP00000005293.1"/>
    <property type="gene ID" value="ENSUMAG00000004122.1"/>
</dbReference>
<evidence type="ECO:0000256" key="1">
    <source>
        <dbReference type="ARBA" id="ARBA00009500"/>
    </source>
</evidence>
<feature type="domain" description="Serpin" evidence="4">
    <location>
        <begin position="47"/>
        <end position="398"/>
    </location>
</feature>
<dbReference type="AlphaFoldDB" id="A0A452TBE4"/>
<dbReference type="GO" id="GO:0005615">
    <property type="term" value="C:extracellular space"/>
    <property type="evidence" value="ECO:0007669"/>
    <property type="project" value="InterPro"/>
</dbReference>
<dbReference type="FunFam" id="2.30.39.10:FF:000002">
    <property type="entry name" value="Serpin family D member 1"/>
    <property type="match status" value="1"/>
</dbReference>
<dbReference type="SMART" id="SM00093">
    <property type="entry name" value="SERPIN"/>
    <property type="match status" value="1"/>
</dbReference>
<feature type="signal peptide" evidence="3">
    <location>
        <begin position="1"/>
        <end position="25"/>
    </location>
</feature>
<name>A0A452TBE4_URSMA</name>
<dbReference type="PANTHER" id="PTHR11461:SF194">
    <property type="entry name" value="KALLISTATIN"/>
    <property type="match status" value="1"/>
</dbReference>
<dbReference type="GeneTree" id="ENSGT00940000160877"/>
<dbReference type="FunFam" id="2.10.310.10:FF:000001">
    <property type="entry name" value="Serpin family A member 1"/>
    <property type="match status" value="1"/>
</dbReference>
<evidence type="ECO:0000259" key="4">
    <source>
        <dbReference type="SMART" id="SM00093"/>
    </source>
</evidence>
<evidence type="ECO:0000256" key="3">
    <source>
        <dbReference type="SAM" id="SignalP"/>
    </source>
</evidence>
<organism evidence="5">
    <name type="scientific">Ursus maritimus</name>
    <name type="common">Polar bear</name>
    <name type="synonym">Thalarctos maritimus</name>
    <dbReference type="NCBI Taxonomy" id="29073"/>
    <lineage>
        <taxon>Eukaryota</taxon>
        <taxon>Metazoa</taxon>
        <taxon>Chordata</taxon>
        <taxon>Craniata</taxon>
        <taxon>Vertebrata</taxon>
        <taxon>Euteleostomi</taxon>
        <taxon>Mammalia</taxon>
        <taxon>Eutheria</taxon>
        <taxon>Laurasiatheria</taxon>
        <taxon>Carnivora</taxon>
        <taxon>Caniformia</taxon>
        <taxon>Ursidae</taxon>
        <taxon>Ursus</taxon>
    </lineage>
</organism>
<dbReference type="InterPro" id="IPR023796">
    <property type="entry name" value="Serpin_dom"/>
</dbReference>
<dbReference type="Pfam" id="PF00079">
    <property type="entry name" value="Serpin"/>
    <property type="match status" value="1"/>
</dbReference>
<dbReference type="Gene3D" id="3.30.497.10">
    <property type="entry name" value="Antithrombin, subunit I, domain 2"/>
    <property type="match status" value="1"/>
</dbReference>
<dbReference type="Gene3D" id="2.30.39.10">
    <property type="entry name" value="Alpha-1-antitrypsin, domain 1"/>
    <property type="match status" value="1"/>
</dbReference>
<evidence type="ECO:0000313" key="5">
    <source>
        <dbReference type="Ensembl" id="ENSUMAP00000005293"/>
    </source>
</evidence>
<feature type="chain" id="PRO_5019408007" evidence="3">
    <location>
        <begin position="26"/>
        <end position="401"/>
    </location>
</feature>
<accession>A0A452TBE4</accession>
<dbReference type="FunFam" id="3.30.497.10:FF:000001">
    <property type="entry name" value="Serine protease inhibitor"/>
    <property type="match status" value="1"/>
</dbReference>
<dbReference type="Gene3D" id="2.10.310.10">
    <property type="entry name" value="Serpins superfamily"/>
    <property type="match status" value="1"/>
</dbReference>
<dbReference type="InterPro" id="IPR042178">
    <property type="entry name" value="Serpin_sf_1"/>
</dbReference>
<evidence type="ECO:0000256" key="2">
    <source>
        <dbReference type="RuleBase" id="RU000411"/>
    </source>
</evidence>
<dbReference type="InterPro" id="IPR000215">
    <property type="entry name" value="Serpin_fam"/>
</dbReference>
<dbReference type="PANTHER" id="PTHR11461">
    <property type="entry name" value="SERINE PROTEASE INHIBITOR, SERPIN"/>
    <property type="match status" value="1"/>
</dbReference>
<dbReference type="GO" id="GO:0004867">
    <property type="term" value="F:serine-type endopeptidase inhibitor activity"/>
    <property type="evidence" value="ECO:0007669"/>
    <property type="project" value="InterPro"/>
</dbReference>
<proteinExistence type="inferred from homology"/>
<protein>
    <submittedName>
        <fullName evidence="5">Serpin family A member 4</fullName>
    </submittedName>
</protein>
<reference evidence="5" key="1">
    <citation type="submission" date="2019-03" db="UniProtKB">
        <authorList>
            <consortium name="Ensembl"/>
        </authorList>
    </citation>
    <scope>IDENTIFICATION</scope>
</reference>
<dbReference type="SUPFAM" id="SSF56574">
    <property type="entry name" value="Serpins"/>
    <property type="match status" value="1"/>
</dbReference>
<comment type="similarity">
    <text evidence="1 2">Belongs to the serpin family.</text>
</comment>
<dbReference type="PROSITE" id="PS00284">
    <property type="entry name" value="SERPIN"/>
    <property type="match status" value="1"/>
</dbReference>
<dbReference type="InterPro" id="IPR042185">
    <property type="entry name" value="Serpin_sf_2"/>
</dbReference>
<sequence>TSQTMNERLLALWGILCKVFTLLKSAQSTGEGSPSLKIAPGNTAFALHFYHLLASQSPGSNIFFSPLSISASYAMLSLGARSHSQTQILEGLGFNLTELSAWDIHWGFQHLLHAVRLPGDGLEMRMGSALFLSQDLLILPGFLNDSVAFYESKLFPTNFHNSVGTTQLINDHVREETQGKIVDLVSPLSTDITMVLVNYIYFKGKSWFKPFIPSMTTPQDFHVDENTVVKVPMMLQDTQHHWYLHDRHLPCSVLRMDYQGNMTAFFILPDRGKMKQVEEVLTPEMYFYKKLELHFPKFSISGSYQLDQILPKMGFMHLFSKQVDLSGITKERKLQVFHKAILEVDEVGAQAAAATGGFITFMSAQHNRRVLRFNRPFLVVIFSTNTQSILFLGKVVNPMNS</sequence>